<evidence type="ECO:0008006" key="4">
    <source>
        <dbReference type="Google" id="ProtNLM"/>
    </source>
</evidence>
<keyword evidence="1" id="KW-0472">Membrane</keyword>
<dbReference type="EMBL" id="JAGQLI010000229">
    <property type="protein sequence ID" value="MCA9379544.1"/>
    <property type="molecule type" value="Genomic_DNA"/>
</dbReference>
<accession>A0A955I7Y5</accession>
<evidence type="ECO:0000256" key="1">
    <source>
        <dbReference type="SAM" id="Phobius"/>
    </source>
</evidence>
<comment type="caution">
    <text evidence="2">The sequence shown here is derived from an EMBL/GenBank/DDBJ whole genome shotgun (WGS) entry which is preliminary data.</text>
</comment>
<dbReference type="AlphaFoldDB" id="A0A955I7Y5"/>
<sequence>MTVYQKPKFKNQVQYRRRVRQLRMGLTALSVVAILGGIIVFRTQISNLLLGNSSLSQRIASAAMATYAEAEVAGASTSLPRDSVGLIDVRAFVLDQYFAANQSPLYGTGRVFVDACNRYGAPRDCVVVAAIARAETDLCKYYTSASYYNCWGFGGGGANRIRFNSWEESIDRVTRVLVQRYGIESMNDPSLMEKVFCGSEPGCTGWGNRVKYHMNAISEFPKSIGFSFSLFDFR</sequence>
<proteinExistence type="predicted"/>
<evidence type="ECO:0000313" key="3">
    <source>
        <dbReference type="Proteomes" id="UP000760819"/>
    </source>
</evidence>
<dbReference type="Proteomes" id="UP000760819">
    <property type="component" value="Unassembled WGS sequence"/>
</dbReference>
<gene>
    <name evidence="2" type="ORF">KC640_03880</name>
</gene>
<feature type="transmembrane region" description="Helical" evidence="1">
    <location>
        <begin position="21"/>
        <end position="41"/>
    </location>
</feature>
<protein>
    <recommendedName>
        <fullName evidence="4">Mannosyl-glycoprotein endo-beta-N-acetylglucosamidase-like domain-containing protein</fullName>
    </recommendedName>
</protein>
<reference evidence="2" key="1">
    <citation type="submission" date="2020-04" db="EMBL/GenBank/DDBJ databases">
        <authorList>
            <person name="Zhang T."/>
        </authorList>
    </citation>
    <scope>NUCLEOTIDE SEQUENCE</scope>
    <source>
        <strain evidence="2">HKST-UBA12</strain>
    </source>
</reference>
<evidence type="ECO:0000313" key="2">
    <source>
        <dbReference type="EMBL" id="MCA9379544.1"/>
    </source>
</evidence>
<keyword evidence="1" id="KW-0812">Transmembrane</keyword>
<keyword evidence="1" id="KW-1133">Transmembrane helix</keyword>
<reference evidence="2" key="2">
    <citation type="journal article" date="2021" name="Microbiome">
        <title>Successional dynamics and alternative stable states in a saline activated sludge microbial community over 9 years.</title>
        <authorList>
            <person name="Wang Y."/>
            <person name="Ye J."/>
            <person name="Ju F."/>
            <person name="Liu L."/>
            <person name="Boyd J.A."/>
            <person name="Deng Y."/>
            <person name="Parks D.H."/>
            <person name="Jiang X."/>
            <person name="Yin X."/>
            <person name="Woodcroft B.J."/>
            <person name="Tyson G.W."/>
            <person name="Hugenholtz P."/>
            <person name="Polz M.F."/>
            <person name="Zhang T."/>
        </authorList>
    </citation>
    <scope>NUCLEOTIDE SEQUENCE</scope>
    <source>
        <strain evidence="2">HKST-UBA12</strain>
    </source>
</reference>
<organism evidence="2 3">
    <name type="scientific">Candidatus Dojkabacteria bacterium</name>
    <dbReference type="NCBI Taxonomy" id="2099670"/>
    <lineage>
        <taxon>Bacteria</taxon>
        <taxon>Candidatus Dojkabacteria</taxon>
    </lineage>
</organism>
<name>A0A955I7Y5_9BACT</name>